<feature type="compositionally biased region" description="Acidic residues" evidence="4">
    <location>
        <begin position="489"/>
        <end position="498"/>
    </location>
</feature>
<dbReference type="InterPro" id="IPR039790">
    <property type="entry name" value="CHRD1"/>
</dbReference>
<feature type="region of interest" description="Disordered" evidence="4">
    <location>
        <begin position="68"/>
        <end position="110"/>
    </location>
</feature>
<keyword evidence="1" id="KW-0479">Metal-binding</keyword>
<dbReference type="InterPro" id="IPR007052">
    <property type="entry name" value="CS_dom"/>
</dbReference>
<dbReference type="InterPro" id="IPR007051">
    <property type="entry name" value="CHORD_dom"/>
</dbReference>
<dbReference type="PROSITE" id="PS51401">
    <property type="entry name" value="CHORD"/>
    <property type="match status" value="2"/>
</dbReference>
<feature type="domain" description="CS" evidence="5">
    <location>
        <begin position="222"/>
        <end position="312"/>
    </location>
</feature>
<dbReference type="Gene3D" id="2.60.40.790">
    <property type="match status" value="1"/>
</dbReference>
<keyword evidence="7" id="KW-1185">Reference proteome</keyword>
<dbReference type="RefSeq" id="XP_035687784.1">
    <property type="nucleotide sequence ID" value="XM_035831891.1"/>
</dbReference>
<dbReference type="Proteomes" id="UP000001554">
    <property type="component" value="Chromosome 9"/>
</dbReference>
<dbReference type="GeneID" id="118423657"/>
<dbReference type="Pfam" id="PF04968">
    <property type="entry name" value="CHORD"/>
    <property type="match status" value="2"/>
</dbReference>
<dbReference type="Pfam" id="PF04969">
    <property type="entry name" value="CS"/>
    <property type="match status" value="1"/>
</dbReference>
<accession>A0A9J7N2W3</accession>
<evidence type="ECO:0000259" key="5">
    <source>
        <dbReference type="PROSITE" id="PS51203"/>
    </source>
</evidence>
<keyword evidence="3" id="KW-0862">Zinc</keyword>
<dbReference type="PANTHER" id="PTHR46983:SF3">
    <property type="entry name" value="CHPADIPLOID STATE MAINTENANCE PROTEIN CHPA"/>
    <property type="match status" value="1"/>
</dbReference>
<proteinExistence type="predicted"/>
<feature type="compositionally biased region" description="Basic and acidic residues" evidence="4">
    <location>
        <begin position="84"/>
        <end position="94"/>
    </location>
</feature>
<evidence type="ECO:0000313" key="8">
    <source>
        <dbReference type="RefSeq" id="XP_035687784.1"/>
    </source>
</evidence>
<evidence type="ECO:0000259" key="6">
    <source>
        <dbReference type="PROSITE" id="PS51401"/>
    </source>
</evidence>
<feature type="domain" description="CHORD" evidence="6">
    <location>
        <begin position="10"/>
        <end position="69"/>
    </location>
</feature>
<feature type="compositionally biased region" description="Basic and acidic residues" evidence="4">
    <location>
        <begin position="515"/>
        <end position="533"/>
    </location>
</feature>
<dbReference type="CDD" id="cd06488">
    <property type="entry name" value="p23_melusin_like"/>
    <property type="match status" value="1"/>
</dbReference>
<keyword evidence="2" id="KW-0677">Repeat</keyword>
<dbReference type="AlphaFoldDB" id="A0A9J7N2W3"/>
<dbReference type="PROSITE" id="PS51203">
    <property type="entry name" value="CS"/>
    <property type="match status" value="1"/>
</dbReference>
<protein>
    <submittedName>
        <fullName evidence="8">Cysteine and histidine-rich domain-containing protein 1-like isoform X1</fullName>
    </submittedName>
</protein>
<feature type="compositionally biased region" description="Basic and acidic residues" evidence="4">
    <location>
        <begin position="372"/>
        <end position="393"/>
    </location>
</feature>
<evidence type="ECO:0000256" key="1">
    <source>
        <dbReference type="ARBA" id="ARBA00022723"/>
    </source>
</evidence>
<dbReference type="GO" id="GO:0046872">
    <property type="term" value="F:metal ion binding"/>
    <property type="evidence" value="ECO:0007669"/>
    <property type="project" value="UniProtKB-KW"/>
</dbReference>
<feature type="region of interest" description="Disordered" evidence="4">
    <location>
        <begin position="365"/>
        <end position="433"/>
    </location>
</feature>
<feature type="region of interest" description="Disordered" evidence="4">
    <location>
        <begin position="466"/>
        <end position="533"/>
    </location>
</feature>
<feature type="domain" description="CHORD" evidence="6">
    <location>
        <begin position="151"/>
        <end position="210"/>
    </location>
</feature>
<dbReference type="Gene3D" id="4.10.1130.20">
    <property type="match status" value="2"/>
</dbReference>
<evidence type="ECO:0000256" key="4">
    <source>
        <dbReference type="SAM" id="MobiDB-lite"/>
    </source>
</evidence>
<reference evidence="7" key="1">
    <citation type="journal article" date="2020" name="Nat. Ecol. Evol.">
        <title>Deeply conserved synteny resolves early events in vertebrate evolution.</title>
        <authorList>
            <person name="Simakov O."/>
            <person name="Marletaz F."/>
            <person name="Yue J.X."/>
            <person name="O'Connell B."/>
            <person name="Jenkins J."/>
            <person name="Brandt A."/>
            <person name="Calef R."/>
            <person name="Tung C.H."/>
            <person name="Huang T.K."/>
            <person name="Schmutz J."/>
            <person name="Satoh N."/>
            <person name="Yu J.K."/>
            <person name="Putnam N.H."/>
            <person name="Green R.E."/>
            <person name="Rokhsar D.S."/>
        </authorList>
    </citation>
    <scope>NUCLEOTIDE SEQUENCE [LARGE SCALE GENOMIC DNA]</scope>
    <source>
        <strain evidence="7">S238N-H82</strain>
    </source>
</reference>
<reference evidence="8" key="2">
    <citation type="submission" date="2025-08" db="UniProtKB">
        <authorList>
            <consortium name="RefSeq"/>
        </authorList>
    </citation>
    <scope>IDENTIFICATION</scope>
    <source>
        <strain evidence="8">S238N-H82</strain>
        <tissue evidence="8">Testes</tissue>
    </source>
</reference>
<evidence type="ECO:0000256" key="2">
    <source>
        <dbReference type="ARBA" id="ARBA00022737"/>
    </source>
</evidence>
<dbReference type="KEGG" id="bfo:118423657"/>
<dbReference type="SUPFAM" id="SSF49764">
    <property type="entry name" value="HSP20-like chaperones"/>
    <property type="match status" value="1"/>
</dbReference>
<evidence type="ECO:0000256" key="3">
    <source>
        <dbReference type="ARBA" id="ARBA00022833"/>
    </source>
</evidence>
<name>A0A9J7N2W3_BRAFL</name>
<dbReference type="PANTHER" id="PTHR46983">
    <property type="entry name" value="CYSTEINE AND HISTIDINE-RICH DOMAIN-CONTAINING PROTEIN 1"/>
    <property type="match status" value="1"/>
</dbReference>
<dbReference type="OrthoDB" id="10261079at2759"/>
<organism evidence="7 8">
    <name type="scientific">Branchiostoma floridae</name>
    <name type="common">Florida lancelet</name>
    <name type="synonym">Amphioxus</name>
    <dbReference type="NCBI Taxonomy" id="7739"/>
    <lineage>
        <taxon>Eukaryota</taxon>
        <taxon>Metazoa</taxon>
        <taxon>Chordata</taxon>
        <taxon>Cephalochordata</taxon>
        <taxon>Leptocardii</taxon>
        <taxon>Amphioxiformes</taxon>
        <taxon>Branchiostomatidae</taxon>
        <taxon>Branchiostoma</taxon>
    </lineage>
</organism>
<evidence type="ECO:0000313" key="7">
    <source>
        <dbReference type="Proteomes" id="UP000001554"/>
    </source>
</evidence>
<sequence length="533" mass="60606">MADWQDLVLCYNKGCGQKFDPRKNNDSACTYHAGEPIFHDAQKSWSCCKKKSTDFTVFLNFPGCTTGRHTNTKPVEPAKQNSNSRDRNEVREVRAPLPKEMMERPSPTEPLQRLKTTVGASLKQALAKQKPSEEESAENAVAGGVSLGTTCKNNACKKTFEDENSNEEDCWYHPGTPTFHEGYKFWSCCTKRTTDFNEFLSQAGCSKGKHVWIKEEEGDTKKVACRFDWHQTGALVVISIYAKVCDPEKTFVEANKVRVKMNVVFDQGNSQFQQDVILRGMIDVEKSTVNLLGTKVEVKMRKLEPGSWASLDMPGQVDLDQGEHYWYDYPQQQEAEQGMADLNVQAVEHKDEERADGKKTFVVKNQNADPEASTKAKADKKPEAATKAEEKKPMTNGTRSKNVREVESIDDLEADMPKMSDLTKNFFPGHMTSEDDLEELREILSPEEYEEAKAAAREQLQLMKHMEKQKALKKHNQSAWEKMQMAEREQEEEEDGEKEDITPEIEGMRQSIRSHQRDMRSADSGSKKKDKKS</sequence>
<gene>
    <name evidence="8" type="primary">LOC118423657</name>
</gene>
<dbReference type="InterPro" id="IPR008978">
    <property type="entry name" value="HSP20-like_chaperone"/>
</dbReference>
<feature type="compositionally biased region" description="Polar residues" evidence="4">
    <location>
        <begin position="68"/>
        <end position="83"/>
    </location>
</feature>